<organism evidence="2 3">
    <name type="scientific">Haematococcus lacustris</name>
    <name type="common">Green alga</name>
    <name type="synonym">Haematococcus pluvialis</name>
    <dbReference type="NCBI Taxonomy" id="44745"/>
    <lineage>
        <taxon>Eukaryota</taxon>
        <taxon>Viridiplantae</taxon>
        <taxon>Chlorophyta</taxon>
        <taxon>core chlorophytes</taxon>
        <taxon>Chlorophyceae</taxon>
        <taxon>CS clade</taxon>
        <taxon>Chlamydomonadales</taxon>
        <taxon>Haematococcaceae</taxon>
        <taxon>Haematococcus</taxon>
    </lineage>
</organism>
<keyword evidence="3" id="KW-1185">Reference proteome</keyword>
<dbReference type="EMBL" id="BLLF01002129">
    <property type="protein sequence ID" value="GFH22815.1"/>
    <property type="molecule type" value="Genomic_DNA"/>
</dbReference>
<evidence type="ECO:0000313" key="2">
    <source>
        <dbReference type="EMBL" id="GFH22815.1"/>
    </source>
</evidence>
<sequence length="115" mass="12499">MLYCSQVSYPFHDTGAERIEACKIRRARVLDGGMWRLIKPHQKWRDGEVASPMELLTIDDDWAELGKYVSLTGDATVQTQVKASNAKAGKRGATNGAAAPEAARKASVPLAKEAV</sequence>
<feature type="non-terminal residue" evidence="2">
    <location>
        <position position="115"/>
    </location>
</feature>
<gene>
    <name evidence="2" type="ORF">HaLaN_20332</name>
</gene>
<accession>A0A699ZLB1</accession>
<comment type="caution">
    <text evidence="2">The sequence shown here is derived from an EMBL/GenBank/DDBJ whole genome shotgun (WGS) entry which is preliminary data.</text>
</comment>
<proteinExistence type="predicted"/>
<protein>
    <submittedName>
        <fullName evidence="2">Uncharacterized protein</fullName>
    </submittedName>
</protein>
<dbReference type="AlphaFoldDB" id="A0A699ZLB1"/>
<dbReference type="Proteomes" id="UP000485058">
    <property type="component" value="Unassembled WGS sequence"/>
</dbReference>
<evidence type="ECO:0000313" key="3">
    <source>
        <dbReference type="Proteomes" id="UP000485058"/>
    </source>
</evidence>
<name>A0A699ZLB1_HAELA</name>
<feature type="region of interest" description="Disordered" evidence="1">
    <location>
        <begin position="84"/>
        <end position="115"/>
    </location>
</feature>
<evidence type="ECO:0000256" key="1">
    <source>
        <dbReference type="SAM" id="MobiDB-lite"/>
    </source>
</evidence>
<reference evidence="2 3" key="1">
    <citation type="submission" date="2020-02" db="EMBL/GenBank/DDBJ databases">
        <title>Draft genome sequence of Haematococcus lacustris strain NIES-144.</title>
        <authorList>
            <person name="Morimoto D."/>
            <person name="Nakagawa S."/>
            <person name="Yoshida T."/>
            <person name="Sawayama S."/>
        </authorList>
    </citation>
    <scope>NUCLEOTIDE SEQUENCE [LARGE SCALE GENOMIC DNA]</scope>
    <source>
        <strain evidence="2 3">NIES-144</strain>
    </source>
</reference>